<name>H2APH9_KAZAF</name>
<feature type="compositionally biased region" description="Polar residues" evidence="1">
    <location>
        <begin position="148"/>
        <end position="160"/>
    </location>
</feature>
<dbReference type="GO" id="GO:0070822">
    <property type="term" value="C:Sin3-type complex"/>
    <property type="evidence" value="ECO:0007669"/>
    <property type="project" value="EnsemblFungi"/>
</dbReference>
<dbReference type="Proteomes" id="UP000005220">
    <property type="component" value="Chromosome 1"/>
</dbReference>
<dbReference type="HOGENOM" id="CLU_048305_0_0_1"/>
<feature type="compositionally biased region" description="Polar residues" evidence="1">
    <location>
        <begin position="42"/>
        <end position="51"/>
    </location>
</feature>
<evidence type="ECO:0000313" key="2">
    <source>
        <dbReference type="EMBL" id="CCF56279.1"/>
    </source>
</evidence>
<dbReference type="EMBL" id="HE650821">
    <property type="protein sequence ID" value="CCF56279.1"/>
    <property type="molecule type" value="Genomic_DNA"/>
</dbReference>
<dbReference type="GO" id="GO:0030907">
    <property type="term" value="C:MBF transcription complex"/>
    <property type="evidence" value="ECO:0007669"/>
    <property type="project" value="EnsemblFungi"/>
</dbReference>
<organism evidence="2 3">
    <name type="scientific">Kazachstania africana (strain ATCC 22294 / BCRC 22015 / CBS 2517 / CECT 1963 / NBRC 1671 / NRRL Y-8276)</name>
    <name type="common">Yeast</name>
    <name type="synonym">Kluyveromyces africanus</name>
    <dbReference type="NCBI Taxonomy" id="1071382"/>
    <lineage>
        <taxon>Eukaryota</taxon>
        <taxon>Fungi</taxon>
        <taxon>Dikarya</taxon>
        <taxon>Ascomycota</taxon>
        <taxon>Saccharomycotina</taxon>
        <taxon>Saccharomycetes</taxon>
        <taxon>Saccharomycetales</taxon>
        <taxon>Saccharomycetaceae</taxon>
        <taxon>Kazachstania</taxon>
    </lineage>
</organism>
<feature type="compositionally biased region" description="Basic and acidic residues" evidence="1">
    <location>
        <begin position="69"/>
        <end position="83"/>
    </location>
</feature>
<accession>H2APH9</accession>
<gene>
    <name evidence="2" type="primary">KAFR0A08450</name>
    <name evidence="2" type="ORF">KAFR_0A08450</name>
</gene>
<evidence type="ECO:0000256" key="1">
    <source>
        <dbReference type="SAM" id="MobiDB-lite"/>
    </source>
</evidence>
<dbReference type="RefSeq" id="XP_003955414.1">
    <property type="nucleotide sequence ID" value="XM_003955365.1"/>
</dbReference>
<dbReference type="GO" id="GO:0045944">
    <property type="term" value="P:positive regulation of transcription by RNA polymerase II"/>
    <property type="evidence" value="ECO:0007669"/>
    <property type="project" value="EnsemblFungi"/>
</dbReference>
<reference evidence="2 3" key="1">
    <citation type="journal article" date="2011" name="Proc. Natl. Acad. Sci. U.S.A.">
        <title>Evolutionary erosion of yeast sex chromosomes by mating-type switching accidents.</title>
        <authorList>
            <person name="Gordon J.L."/>
            <person name="Armisen D."/>
            <person name="Proux-Wera E."/>
            <person name="Oheigeartaigh S.S."/>
            <person name="Byrne K.P."/>
            <person name="Wolfe K.H."/>
        </authorList>
    </citation>
    <scope>NUCLEOTIDE SEQUENCE [LARGE SCALE GENOMIC DNA]</scope>
    <source>
        <strain evidence="3">ATCC 22294 / BCRC 22015 / CBS 2517 / CECT 1963 / NBRC 1671 / NRRL Y-8276</strain>
    </source>
</reference>
<dbReference type="FunCoup" id="H2APH9">
    <property type="interactions" value="96"/>
</dbReference>
<dbReference type="GO" id="GO:0000082">
    <property type="term" value="P:G1/S transition of mitotic cell cycle"/>
    <property type="evidence" value="ECO:0007669"/>
    <property type="project" value="EnsemblFungi"/>
</dbReference>
<dbReference type="InParanoid" id="H2APH9"/>
<dbReference type="OrthoDB" id="2163387at2759"/>
<sequence length="385" mass="42179">MTNVRMSPEKEQEIASKILQRAELAQMTRQLKLGLSRVPTPKLTNALSRESSNLDDDTASKKRSSNDFPHGDRESNDLDKTEDSITNTSPLKKRDIVKANQSHSSSSSSSLDSEAIPSSSSTSTSNDNDIMTTNRTLMKSPIRAASPPITTTNIPRNVPSTPGRHASSGTFMTPKRGLSTKRSSFNDSNNNHETDSGADLLMYLATSPYVSARRNSIQKGTQVLPTTPSHYYNISNSNNNNDPVRFSSIKPSISSPQSTFKVPPLISNNTNSNNTLSFDDVLMASPSIFSNNTHNNTVATALTQQKKTPSKSDAPSTPSRELTQQTNLATQPMSSNVNNINAKNLLKTPNFNMGDYIHNLFSPSPNFSFRRNSLTNFNFNQDLGK</sequence>
<dbReference type="GO" id="GO:0031496">
    <property type="term" value="P:positive regulation of mating type switching"/>
    <property type="evidence" value="ECO:0007669"/>
    <property type="project" value="EnsemblFungi"/>
</dbReference>
<feature type="region of interest" description="Disordered" evidence="1">
    <location>
        <begin position="303"/>
        <end position="333"/>
    </location>
</feature>
<dbReference type="GO" id="GO:0003713">
    <property type="term" value="F:transcription coactivator activity"/>
    <property type="evidence" value="ECO:0007669"/>
    <property type="project" value="EnsemblFungi"/>
</dbReference>
<dbReference type="KEGG" id="kaf:KAFR_0A08450"/>
<dbReference type="AlphaFoldDB" id="H2APH9"/>
<feature type="compositionally biased region" description="Polar residues" evidence="1">
    <location>
        <begin position="180"/>
        <end position="189"/>
    </location>
</feature>
<feature type="region of interest" description="Disordered" evidence="1">
    <location>
        <begin position="31"/>
        <end position="193"/>
    </location>
</feature>
<keyword evidence="3" id="KW-1185">Reference proteome</keyword>
<dbReference type="GeneID" id="13886259"/>
<dbReference type="STRING" id="1071382.H2APH9"/>
<feature type="compositionally biased region" description="Low complexity" evidence="1">
    <location>
        <begin position="102"/>
        <end position="129"/>
    </location>
</feature>
<protein>
    <submittedName>
        <fullName evidence="2">Uncharacterized protein</fullName>
    </submittedName>
</protein>
<proteinExistence type="predicted"/>
<dbReference type="eggNOG" id="ENOG502S5ZX">
    <property type="taxonomic scope" value="Eukaryota"/>
</dbReference>
<evidence type="ECO:0000313" key="3">
    <source>
        <dbReference type="Proteomes" id="UP000005220"/>
    </source>
</evidence>
<dbReference type="GO" id="GO:0033309">
    <property type="term" value="C:SBF transcription complex"/>
    <property type="evidence" value="ECO:0007669"/>
    <property type="project" value="EnsemblFungi"/>
</dbReference>